<evidence type="ECO:0000256" key="4">
    <source>
        <dbReference type="ARBA" id="ARBA00022683"/>
    </source>
</evidence>
<comment type="similarity">
    <text evidence="2">Belongs to the HPr family.</text>
</comment>
<dbReference type="SUPFAM" id="SSF55594">
    <property type="entry name" value="HPr-like"/>
    <property type="match status" value="1"/>
</dbReference>
<keyword evidence="3" id="KW-0963">Cytoplasm</keyword>
<keyword evidence="4" id="KW-0598">Phosphotransferase system</keyword>
<dbReference type="InterPro" id="IPR002114">
    <property type="entry name" value="PTS_HPr_Ser_P_site"/>
</dbReference>
<evidence type="ECO:0000313" key="8">
    <source>
        <dbReference type="Proteomes" id="UP001607151"/>
    </source>
</evidence>
<feature type="region of interest" description="Disordered" evidence="5">
    <location>
        <begin position="1"/>
        <end position="20"/>
    </location>
</feature>
<dbReference type="NCBIfam" id="TIGR01003">
    <property type="entry name" value="PTS_HPr_family"/>
    <property type="match status" value="1"/>
</dbReference>
<dbReference type="RefSeq" id="WP_089137954.1">
    <property type="nucleotide sequence ID" value="NZ_AP018685.1"/>
</dbReference>
<dbReference type="PROSITE" id="PS00589">
    <property type="entry name" value="PTS_HPR_SER"/>
    <property type="match status" value="1"/>
</dbReference>
<keyword evidence="8" id="KW-1185">Reference proteome</keyword>
<proteinExistence type="inferred from homology"/>
<reference evidence="7 8" key="1">
    <citation type="submission" date="2024-10" db="EMBL/GenBank/DDBJ databases">
        <authorList>
            <person name="Yibar A."/>
            <person name="Saticioglu I.B."/>
            <person name="Duman M."/>
            <person name="Ajmi N."/>
            <person name="Gurler F."/>
            <person name="Ay H."/>
            <person name="Onuk E."/>
            <person name="Guler S."/>
            <person name="Romalde J.L."/>
        </authorList>
    </citation>
    <scope>NUCLEOTIDE SEQUENCE [LARGE SCALE GENOMIC DNA]</scope>
    <source>
        <strain evidence="7 8">14-MA-B</strain>
    </source>
</reference>
<dbReference type="InterPro" id="IPR035895">
    <property type="entry name" value="HPr-like_sf"/>
</dbReference>
<dbReference type="EMBL" id="JBIHSN010000002">
    <property type="protein sequence ID" value="MFH0265932.1"/>
    <property type="molecule type" value="Genomic_DNA"/>
</dbReference>
<evidence type="ECO:0000256" key="2">
    <source>
        <dbReference type="ARBA" id="ARBA00010736"/>
    </source>
</evidence>
<dbReference type="InterPro" id="IPR000032">
    <property type="entry name" value="HPr-like"/>
</dbReference>
<evidence type="ECO:0000256" key="1">
    <source>
        <dbReference type="ARBA" id="ARBA00004496"/>
    </source>
</evidence>
<sequence>MNKECQPTNSQSPSPQHTKCQQTVLIQNRLGLHARAAIKLVELAQSFDAIITISADEREVTADSVMGLLLLDSAQGQYIDITAEGSQAEQALSAICALIEQKFDEEE</sequence>
<name>A0ABW7IWA0_9VIBR</name>
<dbReference type="Gene3D" id="3.30.1340.10">
    <property type="entry name" value="HPr-like"/>
    <property type="match status" value="1"/>
</dbReference>
<accession>A0ABW7IWA0</accession>
<gene>
    <name evidence="7" type="ORF">ACGRQ9_10730</name>
</gene>
<evidence type="ECO:0000259" key="6">
    <source>
        <dbReference type="PROSITE" id="PS51350"/>
    </source>
</evidence>
<evidence type="ECO:0000313" key="7">
    <source>
        <dbReference type="EMBL" id="MFH0265932.1"/>
    </source>
</evidence>
<dbReference type="PRINTS" id="PR00107">
    <property type="entry name" value="PHOSPHOCPHPR"/>
</dbReference>
<feature type="domain" description="HPr" evidence="6">
    <location>
        <begin position="19"/>
        <end position="106"/>
    </location>
</feature>
<organism evidence="7 8">
    <name type="scientific">Vibrio rumoiensis</name>
    <dbReference type="NCBI Taxonomy" id="76258"/>
    <lineage>
        <taxon>Bacteria</taxon>
        <taxon>Pseudomonadati</taxon>
        <taxon>Pseudomonadota</taxon>
        <taxon>Gammaproteobacteria</taxon>
        <taxon>Vibrionales</taxon>
        <taxon>Vibrionaceae</taxon>
        <taxon>Vibrio</taxon>
    </lineage>
</organism>
<comment type="caution">
    <text evidence="7">The sequence shown here is derived from an EMBL/GenBank/DDBJ whole genome shotgun (WGS) entry which is preliminary data.</text>
</comment>
<dbReference type="Pfam" id="PF00381">
    <property type="entry name" value="PTS-HPr"/>
    <property type="match status" value="1"/>
</dbReference>
<dbReference type="InterPro" id="IPR050399">
    <property type="entry name" value="HPr"/>
</dbReference>
<evidence type="ECO:0000256" key="3">
    <source>
        <dbReference type="ARBA" id="ARBA00022490"/>
    </source>
</evidence>
<evidence type="ECO:0000256" key="5">
    <source>
        <dbReference type="SAM" id="MobiDB-lite"/>
    </source>
</evidence>
<dbReference type="PANTHER" id="PTHR33705">
    <property type="entry name" value="PHOSPHOCARRIER PROTEIN HPR"/>
    <property type="match status" value="1"/>
</dbReference>
<protein>
    <submittedName>
        <fullName evidence="7">HPr family phosphocarrier protein</fullName>
    </submittedName>
</protein>
<dbReference type="PROSITE" id="PS51350">
    <property type="entry name" value="PTS_HPR_DOM"/>
    <property type="match status" value="1"/>
</dbReference>
<dbReference type="Proteomes" id="UP001607151">
    <property type="component" value="Unassembled WGS sequence"/>
</dbReference>
<comment type="subcellular location">
    <subcellularLocation>
        <location evidence="1">Cytoplasm</location>
    </subcellularLocation>
</comment>
<dbReference type="PANTHER" id="PTHR33705:SF2">
    <property type="entry name" value="PHOSPHOCARRIER PROTEIN NPR"/>
    <property type="match status" value="1"/>
</dbReference>